<accession>A0AAP1EVL5</accession>
<comment type="caution">
    <text evidence="2">The sequence shown here is derived from an EMBL/GenBank/DDBJ whole genome shotgun (WGS) entry which is preliminary data.</text>
</comment>
<dbReference type="RefSeq" id="WP_019301754.1">
    <property type="nucleotide sequence ID" value="NZ_CP036251.1"/>
</dbReference>
<dbReference type="EMBL" id="LHUJ01000334">
    <property type="protein sequence ID" value="KOR40402.1"/>
    <property type="molecule type" value="Genomic_DNA"/>
</dbReference>
<dbReference type="InterPro" id="IPR016024">
    <property type="entry name" value="ARM-type_fold"/>
</dbReference>
<organism evidence="2 3">
    <name type="scientific">Xanthomonas oryzae</name>
    <dbReference type="NCBI Taxonomy" id="347"/>
    <lineage>
        <taxon>Bacteria</taxon>
        <taxon>Pseudomonadati</taxon>
        <taxon>Pseudomonadota</taxon>
        <taxon>Gammaproteobacteria</taxon>
        <taxon>Lysobacterales</taxon>
        <taxon>Lysobacteraceae</taxon>
        <taxon>Xanthomonas</taxon>
    </lineage>
</organism>
<dbReference type="Proteomes" id="UP000036790">
    <property type="component" value="Unassembled WGS sequence"/>
</dbReference>
<dbReference type="InterPro" id="IPR007685">
    <property type="entry name" value="RelA_SpoT"/>
</dbReference>
<evidence type="ECO:0000313" key="2">
    <source>
        <dbReference type="EMBL" id="KOR40402.1"/>
    </source>
</evidence>
<reference evidence="2 3" key="2">
    <citation type="submission" date="2015-09" db="EMBL/GenBank/DDBJ databases">
        <title>Draft genome sequence of Xanthomonas oryzae pv. USA str. X11-5A.</title>
        <authorList>
            <person name="Knight B.M."/>
            <person name="Roberts D.P."/>
            <person name="Lin D."/>
            <person name="Hari K."/>
            <person name="Fletcher J."/>
            <person name="Melcher U."/>
            <person name="Blagden T."/>
            <person name="Winegar R.A."/>
        </authorList>
    </citation>
    <scope>NUCLEOTIDE SEQUENCE [LARGE SCALE GENOMIC DNA]</scope>
    <source>
        <strain evidence="2 3">X11-5A</strain>
    </source>
</reference>
<evidence type="ECO:0000256" key="1">
    <source>
        <dbReference type="SAM" id="MobiDB-lite"/>
    </source>
</evidence>
<feature type="region of interest" description="Disordered" evidence="1">
    <location>
        <begin position="189"/>
        <end position="210"/>
    </location>
</feature>
<feature type="compositionally biased region" description="Polar residues" evidence="1">
    <location>
        <begin position="1"/>
        <end position="12"/>
    </location>
</feature>
<feature type="region of interest" description="Disordered" evidence="1">
    <location>
        <begin position="2135"/>
        <end position="2156"/>
    </location>
</feature>
<dbReference type="CDD" id="cd05399">
    <property type="entry name" value="NT_Rel-Spo_like"/>
    <property type="match status" value="1"/>
</dbReference>
<dbReference type="NCBIfam" id="NF041399">
    <property type="entry name" value="XopAD"/>
    <property type="match status" value="1"/>
</dbReference>
<feature type="compositionally biased region" description="Low complexity" evidence="1">
    <location>
        <begin position="193"/>
        <end position="202"/>
    </location>
</feature>
<dbReference type="SUPFAM" id="SSF48371">
    <property type="entry name" value="ARM repeat"/>
    <property type="match status" value="3"/>
</dbReference>
<dbReference type="InterPro" id="IPR011989">
    <property type="entry name" value="ARM-like"/>
</dbReference>
<evidence type="ECO:0000313" key="3">
    <source>
        <dbReference type="Proteomes" id="UP000036790"/>
    </source>
</evidence>
<name>A0AAP1EVL5_9XANT</name>
<protein>
    <recommendedName>
        <fullName evidence="4">Type III effector protein XopAD</fullName>
    </recommendedName>
</protein>
<sequence length="2885" mass="312356">MKTHATNPNALRTHSPYAHAEKPGLTEDQAAASSSGTHPPLGRPPRKRQRIESDDPRASTRDRQPFTASDLKKEEIDASEGAWDRRFRPEQPAAAGNERIKTQRYPDKVTADVGAPSAQHRPQRSSQHHGVEARAFLRPREQPSESFARKRPREGQAPSRQSKRPFHGMGLTTEDLRRAEHQLDWAAKKRLQAQRQQQQRQLSEPHGMARNHNAGLCVSMAYDNELAHRMRNGMALPFLEESVNAQVNAQRLDKYLQLIATARRARAGVTPRDLDRCTELAAQYLSGTGWFEGASLAQLAHVGNKLSKHPNQPACMEAIAWIAGELTQVDGLVGLGGYPSALFLNAFSKNLDSGRCERAVARLARHLRRDDNARQTLSAQNISLALNAFSKWPDNPDCQAMAHRFAALVASDDRLRSAMDAQCVATALNALCKWPDTPDCGNAVSALAERLYDESRLRNELKPQELGNALNALSKWADTPVCAAAASALAERLVDDPGLRKALDPINVTQALNALSKWADLPVCAAAAIALAKRLADDPELCKALNGRGLSNALNALSKWPDNPVCAAAVSALAERVADDPELRKDLDPQGVSSVLNALSKWPDTPVCAAAGSALAEHVVDDLELRKGLDPQGVANALNALAKWPDLPICGQAASTLAGRLAHDTELCKALDPINVTQALDALSKWPDTPICGQTASALAARLAHERRLRKALKPQEVVIALHSLSKWPDTPICGEAASALAERVVDEPQLREALDAHQVVTTLKALSKWPDKQVCAVAASGLAERLADESQLPKDLDRQGVVIVLNALSKWPDTAVCAEAVNALAERLVDEPDLRKELGPVDVTNVLNALSKWPGTEVCAEVARMLAGRLVGDRLLRKAFNSLDVANALNALSKWPDTPVCAAAAGALAERLAADPGLREELNPLDVANALNALSKWPGTPVCAAAASALAARVVAEPGLRKAFNAQQVATALNALCKWPDNQACAAAANTLAERQSREPDVRDVLKPREMTNALNALSKWPDTPACAAAASALAARVADDPRLREPFDVQQVTAVLNALSKWPANAACAAAAGALAERLADEPELRHALTAHGVATVLNALSKWPNVPICAAAASALAERLADEPELRKALSAHDVATALNALSKWPDIPVCATAASALAERLSDDPDLRGALEASNLPQVLNALSKWPDVPAGGEVVDALAERLVDDPELRNALDPLGVPNVLNALSKWPNVPVCSAAVDALAARLANESALRKDLCRQGVGNALNAISKWPDSQVCAAAASALAERLTNDAGLRQAFDPINVTQALNALSKWPGTPACDSAIDVLAATLANAPGLRKALDPQGVAVALNALSKCLARPVCKSAFVLLAERAGSAELPWRQFQMRGISVLANAMSRLSHLDEEDDEQFRTLGVAKLQAMAGHLDVHRERFASASATDIGVLFKALASARLQRQMRSLVQPALERVSALIGDDGLRQTSLEGIGSLCMGLLPLIRSPELASRHRGQALHVFNTLQPIVARKIDLYLRGDGAGASADIEQHATRCPALTFYQVLKAYAVLSRQWKARHLDGPRKQLRQRRDELVKWVDLTLARTREAIEADLGEMSWNLIAQIEAGDKVFDALDLLMARDASAITQAHPPTRFDLGRGRLSMSSVPGRPVAPAPGRGSTTHVVVDLVGKELSTNRSESDKPYSLFARLTGLPLVEVQLPGELSTFMLARTFNYNGEPWRFDMFGGSRAARSKSGSSSLVLSHRKESTSLLPAFRYADTAPGSSLMHLAAKLAPQREDWSRMQRSLLEMVPSDHLVEGTLRLGVFDDLEGPAHPFKPLAVDGTALALCPNDGCGFLKLEVALSIPAFRKHYDAWHAVQANQATEEQRDLVAKDKGPSMMPAQALHHYPRDAAALEEAHAAMQDRLQTLEPAGDDPLWVYRPLIGGGYKGQRVRAVPSADDKVHLPQQRSQAFDVTGGPLLLGKPPYDKENLLPVPEQRIATVAKGDATAAFLSQCFGIQYSYTGFDDRSGVDPQMLHSKGMLVVVPEQQWPAAFSDTDLACSKEDLKTLSCWTNGRDRGALPRDILSTGSLRLKDIVEPGRLGALPIDELRKRDMDTDGDDAFIYAGYPKLAALISRVMDRKARLGRQKSLKPPKTATPAIDPVSGHYQPGRLSEIMALKRGQRITSAAATLAARFMGQPDELREAMARDMMFGTYDGIERGLRNGLRELLEEQVRDPQVLATLRVQAREAIERAHLPEAREAAELLHAQLRALETDPAADSAAPALPEALAEAFPGLAKAYEAASGVDARIHAILDNYPVCRLSHAQFPDGQPGLVPGEPELTMRNLFTIAIKVGTDALKSDTGTALFAKIVEACERAERGFAERVRSLPYSRATARAMQDGRFDPEQTKLLLQRMPSMAAGVMEDALEALQQAGWIARSQSPAERLRDVQPQDIALKAQALLRRARQMEPQVTDMLQNIAARHAGQLAGTQHQLKSYSSLQEKLKQRVALKKQSLEEASASVNDALRYSVVLEPHGFTAGLRAVLAALDDQGHARVKLTNQFTAYPPSFKAINVTLRSPEGALWEIQFHTPETFALKERFHDLYKHTHALALGGASRAEQRKLQAPALEAFKRVASPPGCEEIDDWQEETVPALASATPTPGSEQTPVNADASPAHSVFNAATGKQASLTPVLNTLAEGLGARLWGNVRYKAGQGRIEQVQQAPFQKSVASIKDKIRRHLRAGMTAEQATRSVGDALRYVLELPSEGFVAKVQAAQDALRRQGMTCVNLQNYFTSGDGIYRGINASFTDAEGYAFEVQFHTAESFNAKAQTHLSYKRMQLAQARLDKERQKPRPDPVRQAKLTQEIAGHRTAMHEMTAKVGKPAHIERLGGRA</sequence>
<feature type="region of interest" description="Disordered" evidence="1">
    <location>
        <begin position="1"/>
        <end position="170"/>
    </location>
</feature>
<evidence type="ECO:0008006" key="4">
    <source>
        <dbReference type="Google" id="ProtNLM"/>
    </source>
</evidence>
<gene>
    <name evidence="2" type="ORF">ADT25_19380</name>
</gene>
<dbReference type="Gene3D" id="1.25.10.10">
    <property type="entry name" value="Leucine-rich Repeat Variant"/>
    <property type="match status" value="3"/>
</dbReference>
<dbReference type="GO" id="GO:0015969">
    <property type="term" value="P:guanosine tetraphosphate metabolic process"/>
    <property type="evidence" value="ECO:0007669"/>
    <property type="project" value="InterPro"/>
</dbReference>
<feature type="compositionally biased region" description="Basic and acidic residues" evidence="1">
    <location>
        <begin position="98"/>
        <end position="110"/>
    </location>
</feature>
<proteinExistence type="predicted"/>
<reference evidence="2 3" key="1">
    <citation type="submission" date="2015-07" db="EMBL/GenBank/DDBJ databases">
        <authorList>
            <consortium name="Consortium for Microbial Forensics and Genomics (microFORGE)"/>
            <person name="Knight B.M."/>
            <person name="Roberts D.P."/>
            <person name="Lin D."/>
            <person name="Hari K."/>
            <person name="Fletcher J."/>
            <person name="Melcher U."/>
            <person name="Blagden T."/>
            <person name="Winegar R.A."/>
        </authorList>
    </citation>
    <scope>NUCLEOTIDE SEQUENCE [LARGE SCALE GENOMIC DNA]</scope>
    <source>
        <strain evidence="2 3">X11-5A</strain>
    </source>
</reference>
<dbReference type="NCBIfam" id="NF006608">
    <property type="entry name" value="PRK09169.1-2"/>
    <property type="match status" value="3"/>
</dbReference>
<feature type="compositionally biased region" description="Basic and acidic residues" evidence="1">
    <location>
        <begin position="50"/>
        <end position="89"/>
    </location>
</feature>